<comment type="similarity">
    <text evidence="2 6">Belongs to the MscS (TC 1.A.23) family.</text>
</comment>
<evidence type="ECO:0000256" key="3">
    <source>
        <dbReference type="ARBA" id="ARBA00022692"/>
    </source>
</evidence>
<dbReference type="GO" id="GO:0006820">
    <property type="term" value="P:monoatomic anion transport"/>
    <property type="evidence" value="ECO:0007669"/>
    <property type="project" value="TreeGrafter"/>
</dbReference>
<feature type="region of interest" description="Disordered" evidence="7">
    <location>
        <begin position="456"/>
        <end position="485"/>
    </location>
</feature>
<feature type="transmembrane region" description="Helical" evidence="8">
    <location>
        <begin position="557"/>
        <end position="583"/>
    </location>
</feature>
<evidence type="ECO:0000313" key="12">
    <source>
        <dbReference type="Proteomes" id="UP001429100"/>
    </source>
</evidence>
<dbReference type="Gene3D" id="1.10.287.1260">
    <property type="match status" value="1"/>
</dbReference>
<feature type="transmembrane region" description="Helical" evidence="8">
    <location>
        <begin position="65"/>
        <end position="85"/>
    </location>
</feature>
<dbReference type="InterPro" id="IPR006685">
    <property type="entry name" value="MscS_channel_2nd"/>
</dbReference>
<keyword evidence="12" id="KW-1185">Reference proteome</keyword>
<evidence type="ECO:0000256" key="4">
    <source>
        <dbReference type="ARBA" id="ARBA00022989"/>
    </source>
</evidence>
<dbReference type="Proteomes" id="UP000199752">
    <property type="component" value="Chromosome 6"/>
</dbReference>
<dbReference type="GO" id="GO:0005886">
    <property type="term" value="C:plasma membrane"/>
    <property type="evidence" value="ECO:0007669"/>
    <property type="project" value="TreeGrafter"/>
</dbReference>
<dbReference type="SUPFAM" id="SSF50182">
    <property type="entry name" value="Sm-like ribonucleoproteins"/>
    <property type="match status" value="1"/>
</dbReference>
<evidence type="ECO:0000256" key="6">
    <source>
        <dbReference type="PIRNR" id="PIRNR017209"/>
    </source>
</evidence>
<dbReference type="VEuPathDB" id="CryptoDB:CHUDEA6_90"/>
<dbReference type="GO" id="GO:0008381">
    <property type="term" value="F:mechanosensitive monoatomic ion channel activity"/>
    <property type="evidence" value="ECO:0007669"/>
    <property type="project" value="TreeGrafter"/>
</dbReference>
<evidence type="ECO:0000256" key="8">
    <source>
        <dbReference type="SAM" id="Phobius"/>
    </source>
</evidence>
<dbReference type="VEuPathDB" id="CryptoDB:Chro.60020"/>
<dbReference type="PIRSF" id="PIRSF017209">
    <property type="entry name" value="Memb_At2g17000_prd"/>
    <property type="match status" value="1"/>
</dbReference>
<organism evidence="10">
    <name type="scientific">Cryptosporidium hominis</name>
    <dbReference type="NCBI Taxonomy" id="237895"/>
    <lineage>
        <taxon>Eukaryota</taxon>
        <taxon>Sar</taxon>
        <taxon>Alveolata</taxon>
        <taxon>Apicomplexa</taxon>
        <taxon>Conoidasida</taxon>
        <taxon>Coccidia</taxon>
        <taxon>Eucoccidiorida</taxon>
        <taxon>Eimeriorina</taxon>
        <taxon>Cryptosporidiidae</taxon>
        <taxon>Cryptosporidium</taxon>
    </lineage>
</organism>
<dbReference type="EMBL" id="JTAI01000007">
    <property type="protein sequence ID" value="PPS97536.1"/>
    <property type="molecule type" value="Genomic_DNA"/>
</dbReference>
<feature type="region of interest" description="Disordered" evidence="7">
    <location>
        <begin position="1"/>
        <end position="49"/>
    </location>
</feature>
<evidence type="ECO:0000256" key="1">
    <source>
        <dbReference type="ARBA" id="ARBA00004141"/>
    </source>
</evidence>
<dbReference type="PANTHER" id="PTHR31618:SF1">
    <property type="entry name" value="EF-HAND DOMAIN-CONTAINING PROTEIN"/>
    <property type="match status" value="1"/>
</dbReference>
<reference evidence="10" key="2">
    <citation type="submission" date="2015-08" db="EMBL/GenBank/DDBJ databases">
        <authorList>
            <person name="Babu N.S."/>
            <person name="Beckwith C.J."/>
            <person name="Beseler K.G."/>
            <person name="Brison A."/>
            <person name="Carone J.V."/>
            <person name="Caskin T.P."/>
            <person name="Diamond M."/>
            <person name="Durham M.E."/>
            <person name="Foxe J.M."/>
            <person name="Go M."/>
            <person name="Henderson B.A."/>
            <person name="Jones I.B."/>
            <person name="McGettigan J.A."/>
            <person name="Micheletti S.J."/>
            <person name="Nasrallah M.E."/>
            <person name="Ortiz D."/>
            <person name="Piller C.R."/>
            <person name="Privatt S.R."/>
            <person name="Schneider S.L."/>
            <person name="Sharp S."/>
            <person name="Smith T.C."/>
            <person name="Stanton J.D."/>
            <person name="Ullery H.E."/>
            <person name="Wilson R.J."/>
            <person name="Serrano M.G."/>
            <person name="Buck G."/>
            <person name="Lee V."/>
            <person name="Wang Y."/>
            <person name="Carvalho R."/>
            <person name="Voegtly L."/>
            <person name="Shi R."/>
            <person name="Duckworth R."/>
            <person name="Johnson A."/>
            <person name="Loviza R."/>
            <person name="Walstead R."/>
            <person name="Shah Z."/>
            <person name="Kiflezghi M."/>
            <person name="Wade K."/>
            <person name="Ball S.L."/>
            <person name="Bradley K.W."/>
            <person name="Asai D.J."/>
            <person name="Bowman C.A."/>
            <person name="Russell D.A."/>
            <person name="Pope W.H."/>
            <person name="Jacobs-Sera D."/>
            <person name="Hendrix R.W."/>
            <person name="Hatfull G.F."/>
        </authorList>
    </citation>
    <scope>NUCLEOTIDE SEQUENCE [LARGE SCALE GENOMIC DNA]</scope>
</reference>
<dbReference type="OrthoDB" id="544685at2759"/>
<dbReference type="VEuPathDB" id="CryptoDB:GY17_00000010"/>
<dbReference type="Pfam" id="PF00924">
    <property type="entry name" value="MS_channel_2nd"/>
    <property type="match status" value="1"/>
</dbReference>
<proteinExistence type="inferred from homology"/>
<dbReference type="InterPro" id="IPR016688">
    <property type="entry name" value="MscS-like_plants/fungi"/>
</dbReference>
<gene>
    <name evidence="10" type="ORF">CHUDEA6_90</name>
    <name evidence="11" type="ORF">GY17_00000010</name>
</gene>
<evidence type="ECO:0000256" key="2">
    <source>
        <dbReference type="ARBA" id="ARBA00008017"/>
    </source>
</evidence>
<evidence type="ECO:0000259" key="9">
    <source>
        <dbReference type="Pfam" id="PF00924"/>
    </source>
</evidence>
<keyword evidence="3 8" id="KW-0812">Transmembrane</keyword>
<keyword evidence="4 8" id="KW-1133">Transmembrane helix</keyword>
<feature type="compositionally biased region" description="Polar residues" evidence="7">
    <location>
        <begin position="468"/>
        <end position="485"/>
    </location>
</feature>
<dbReference type="PANTHER" id="PTHR31618">
    <property type="entry name" value="MECHANOSENSITIVE ION CHANNEL PROTEIN 5"/>
    <property type="match status" value="1"/>
</dbReference>
<feature type="transmembrane region" description="Helical" evidence="8">
    <location>
        <begin position="589"/>
        <end position="607"/>
    </location>
</feature>
<evidence type="ECO:0000313" key="10">
    <source>
        <dbReference type="EMBL" id="CUV06442.1"/>
    </source>
</evidence>
<feature type="compositionally biased region" description="Basic and acidic residues" evidence="7">
    <location>
        <begin position="8"/>
        <end position="18"/>
    </location>
</feature>
<feature type="transmembrane region" description="Helical" evidence="8">
    <location>
        <begin position="97"/>
        <end position="118"/>
    </location>
</feature>
<evidence type="ECO:0000256" key="5">
    <source>
        <dbReference type="ARBA" id="ARBA00023136"/>
    </source>
</evidence>
<dbReference type="Gene3D" id="2.30.30.60">
    <property type="match status" value="1"/>
</dbReference>
<evidence type="ECO:0000256" key="7">
    <source>
        <dbReference type="SAM" id="MobiDB-lite"/>
    </source>
</evidence>
<accession>A0A0S4TGP0</accession>
<reference evidence="11 12" key="3">
    <citation type="submission" date="2017-10" db="EMBL/GenBank/DDBJ databases">
        <title>Consistent, comparative and evidence-based genome annotation and re-annotation for the closely-related species, Cryptosporidium parvum, C. hominis and C. tyzzeri.</title>
        <authorList>
            <person name="Baptista R.P."/>
            <person name="Li Y."/>
            <person name="Sateriale A."/>
            <person name="Striepen B."/>
            <person name="Kissinger J.C."/>
        </authorList>
    </citation>
    <scope>NUCLEOTIDE SEQUENCE [LARGE SCALE GENOMIC DNA]</scope>
    <source>
        <strain evidence="11">30976</strain>
    </source>
</reference>
<feature type="compositionally biased region" description="Low complexity" evidence="7">
    <location>
        <begin position="456"/>
        <end position="467"/>
    </location>
</feature>
<reference evidence="11 12" key="1">
    <citation type="submission" date="2014-11" db="EMBL/GenBank/DDBJ databases">
        <title>Comparative genomic analysis of Cryptosporidium hominis reveals occurrence of genetic recombination in virulent subtypes.</title>
        <authorList>
            <person name="Guo Y."/>
            <person name="Tang K."/>
            <person name="Frace M."/>
            <person name="Li N."/>
            <person name="Roellig D.M."/>
            <person name="Sammons S."/>
            <person name="Knipe K."/>
            <person name="Rowe L."/>
            <person name="Feng Y."/>
            <person name="Xiao L."/>
        </authorList>
    </citation>
    <scope>NUCLEOTIDE SEQUENCE [LARGE SCALE GENOMIC DNA]</scope>
    <source>
        <strain evidence="11">30976</strain>
    </source>
</reference>
<feature type="domain" description="Mechanosensitive ion channel MscS" evidence="9">
    <location>
        <begin position="594"/>
        <end position="661"/>
    </location>
</feature>
<dbReference type="Proteomes" id="UP001429100">
    <property type="component" value="Unassembled WGS sequence"/>
</dbReference>
<dbReference type="EMBL" id="LN877952">
    <property type="protein sequence ID" value="CUV06442.1"/>
    <property type="molecule type" value="Genomic_DNA"/>
</dbReference>
<evidence type="ECO:0000313" key="11">
    <source>
        <dbReference type="EMBL" id="PPS97536.1"/>
    </source>
</evidence>
<dbReference type="VEuPathDB" id="CryptoDB:ChTU502y2012_419g0050"/>
<dbReference type="AlphaFoldDB" id="A0A0S4TGP0"/>
<keyword evidence="5 6" id="KW-0472">Membrane</keyword>
<dbReference type="InterPro" id="IPR023408">
    <property type="entry name" value="MscS_beta-dom_sf"/>
</dbReference>
<protein>
    <recommendedName>
        <fullName evidence="6">Mechanosensitive ion channel protein</fullName>
    </recommendedName>
</protein>
<name>A0A0S4TGP0_CRYHO</name>
<dbReference type="InterPro" id="IPR010920">
    <property type="entry name" value="LSM_dom_sf"/>
</dbReference>
<sequence>MLRKTANKHSESNGESKRTSVSSKGSEEFFRSPSVVGQEIKKEEEEEEEEEDPRNIWLKLFLPDWSPLGGFLLVIVSVGASITYLKKIGDKNPFTYPFFILLLDVFTYIIIMCLRHIITLYTLSRFGEGRFFAAVSGSLDPELVYCIWSALCLVLTMGEMNVTIDPVSGVEPTHTYTLKWFDNILPSLKIPKVPWDLIQCCHIAILIMTVRRLLLAIITFYFRLDFIMSINPQVSQFLRQYSLLRRIDTKLYLIKPHIQKKDFLLYSTGIELPNKSNFPQIDNQKSPNRVTTGNIPNVPSMLMDYNIDYTAKSSSENWLALQFIKQYNVSIYIDHDKYEIRTKQQARDFAKIIFYDILQHLHAIMLYHYIGGTDHVKPQKEPPLRSDTYSIIGDDTFCHALIDFEERHDFKGTDLRNVDYFEKKSSVDTLFSKNGSNHQKSNNQKKIVEEQQADHNYSNTNNNNSSNERSQTQADNKNKNQSLPTTLPNSVLDILYDKPLGDLIKQIDTARRGQITEEEWVRFCVGIYDSRKKILRAASSQEGIVQVFRRMISIFSWFFTGIVILLMVGINVNTLVISGAAIISSLSVGLSYIYSNFFSAVIFVIFLNPYNVGDRIRVNNGGAMIVKKIETFYTEFHTVFEAPVLIPHSWLSSQMIYNESRSKCCSSEIQFLISDTTSPFSIEALATAVQEYISVRPSEFVASNFWCGINAIQPGHSATVYMWITNTDPFHNRRKLLISKSKLLLFILHTLRQLGIQYTLPVSRVRIENEFNNHFSINS</sequence>
<comment type="subcellular location">
    <subcellularLocation>
        <location evidence="1">Membrane</location>
        <topology evidence="1">Multi-pass membrane protein</topology>
    </subcellularLocation>
</comment>